<gene>
    <name evidence="3" type="ORF">AAA083_07355</name>
</gene>
<evidence type="ECO:0000256" key="1">
    <source>
        <dbReference type="SAM" id="MobiDB-lite"/>
    </source>
</evidence>
<feature type="region of interest" description="Disordered" evidence="1">
    <location>
        <begin position="50"/>
        <end position="70"/>
    </location>
</feature>
<feature type="compositionally biased region" description="Acidic residues" evidence="1">
    <location>
        <begin position="10"/>
        <end position="22"/>
    </location>
</feature>
<name>A0ABV1JCJ0_9ACTN</name>
<dbReference type="EMBL" id="JBBNOP010000005">
    <property type="protein sequence ID" value="MEQ3362789.1"/>
    <property type="molecule type" value="Genomic_DNA"/>
</dbReference>
<feature type="region of interest" description="Disordered" evidence="1">
    <location>
        <begin position="1"/>
        <end position="22"/>
    </location>
</feature>
<accession>A0ABV1JCJ0</accession>
<organism evidence="3 4">
    <name type="scientific">Raoultibacter massiliensis</name>
    <dbReference type="NCBI Taxonomy" id="1852371"/>
    <lineage>
        <taxon>Bacteria</taxon>
        <taxon>Bacillati</taxon>
        <taxon>Actinomycetota</taxon>
        <taxon>Coriobacteriia</taxon>
        <taxon>Eggerthellales</taxon>
        <taxon>Eggerthellaceae</taxon>
        <taxon>Raoultibacter</taxon>
    </lineage>
</organism>
<evidence type="ECO:0000313" key="3">
    <source>
        <dbReference type="EMBL" id="MEQ3362789.1"/>
    </source>
</evidence>
<evidence type="ECO:0000256" key="2">
    <source>
        <dbReference type="SAM" id="Phobius"/>
    </source>
</evidence>
<keyword evidence="4" id="KW-1185">Reference proteome</keyword>
<keyword evidence="2" id="KW-0472">Membrane</keyword>
<dbReference type="Proteomes" id="UP001487305">
    <property type="component" value="Unassembled WGS sequence"/>
</dbReference>
<protein>
    <submittedName>
        <fullName evidence="3">Histone-lysine N-methyltransferase</fullName>
    </submittedName>
</protein>
<keyword evidence="2" id="KW-0812">Transmembrane</keyword>
<evidence type="ECO:0000313" key="4">
    <source>
        <dbReference type="Proteomes" id="UP001487305"/>
    </source>
</evidence>
<keyword evidence="2" id="KW-1133">Transmembrane helix</keyword>
<sequence>MPKHARTDSNTEEFLEDEYPDAVESLEPDVSAPMLIGDREPAQAGMVVAEQKGGRGRHGDKKLKPELSAQQRKSRRMRRLLIVVVVLLVALIGALGYFTWMLFQESQNLATQQAQQQSDQEVEALQGSEAQDASTIATKTTEVPDLSQLMGMTQDEAVAALKRGATVTSERQVNEEGNPVKSSLTVALTDEPADSRLGTPTVYLGLDEDGAIVMTGYSAAMSALGFGTLSFADAVKNENIVEKTLGEAGIQVEAGSAKLPEDKSEYSTYASDGTTLVQEKCSFSGTVVIDEVEYNWSAVLMYDYKLANASGNLADTIRQIYIYLETPGAEIEEPAEGEADAETQA</sequence>
<comment type="caution">
    <text evidence="3">The sequence shown here is derived from an EMBL/GenBank/DDBJ whole genome shotgun (WGS) entry which is preliminary data.</text>
</comment>
<proteinExistence type="predicted"/>
<dbReference type="RefSeq" id="WP_102375036.1">
    <property type="nucleotide sequence ID" value="NZ_JBBNOP010000005.1"/>
</dbReference>
<feature type="transmembrane region" description="Helical" evidence="2">
    <location>
        <begin position="80"/>
        <end position="103"/>
    </location>
</feature>
<reference evidence="3 4" key="1">
    <citation type="submission" date="2024-04" db="EMBL/GenBank/DDBJ databases">
        <title>Human intestinal bacterial collection.</title>
        <authorList>
            <person name="Pauvert C."/>
            <person name="Hitch T.C.A."/>
            <person name="Clavel T."/>
        </authorList>
    </citation>
    <scope>NUCLEOTIDE SEQUENCE [LARGE SCALE GENOMIC DNA]</scope>
    <source>
        <strain evidence="3 4">CLA-KB-H42</strain>
    </source>
</reference>